<feature type="domain" description="Chitin-binding type-1" evidence="14">
    <location>
        <begin position="96"/>
        <end position="158"/>
    </location>
</feature>
<dbReference type="PROSITE" id="PS51910">
    <property type="entry name" value="GH18_2"/>
    <property type="match status" value="1"/>
</dbReference>
<keyword evidence="6" id="KW-0146">Chitin degradation</keyword>
<dbReference type="InterPro" id="IPR036779">
    <property type="entry name" value="LysM_dom_sf"/>
</dbReference>
<dbReference type="PROSITE" id="PS50941">
    <property type="entry name" value="CHIT_BIND_I_2"/>
    <property type="match status" value="1"/>
</dbReference>
<dbReference type="GO" id="GO:0000272">
    <property type="term" value="P:polysaccharide catabolic process"/>
    <property type="evidence" value="ECO:0007669"/>
    <property type="project" value="UniProtKB-KW"/>
</dbReference>
<evidence type="ECO:0000256" key="4">
    <source>
        <dbReference type="ARBA" id="ARBA00022669"/>
    </source>
</evidence>
<feature type="signal peptide" evidence="13">
    <location>
        <begin position="1"/>
        <end position="23"/>
    </location>
</feature>
<dbReference type="InterPro" id="IPR018371">
    <property type="entry name" value="Chitin-binding_1_CS"/>
</dbReference>
<evidence type="ECO:0000256" key="5">
    <source>
        <dbReference type="ARBA" id="ARBA00022801"/>
    </source>
</evidence>
<keyword evidence="7" id="KW-0843">Virulence</keyword>
<dbReference type="Pfam" id="PF00187">
    <property type="entry name" value="Chitin_bind_1"/>
    <property type="match status" value="1"/>
</dbReference>
<sequence>MFQSKHMTCSVIVLMISSPRAHAQMNTTDSTSLCTPHLVQRGDTCSTIAQKFGVELGSLETYNKDTWGWRGCSGLQAGDQICVSAGSAGLPPPVDGALCGPTVPGTKLSIGQNISALNPCPLKACCSAYGYCGTTAEFCTPSITANSSKAGCISNCGTDIISASETVTNPSRIAYFQAYNENRPCLHMQVTNIDKTRYTHVHYSFAALTRDDFRVDTSLVNSQLRALIDLRGIKRIITLGGWTFSTAPDTYMIFRDMVRPENRDTAVSNIAAFVLNNDLDGVDIDWEYPGAPDIPGIPAGRPDEGDNFVEFLSLLKGKLVGKSLSIALPASYWYLKNVPVERLIRHVDYVVYMTYDYHGLWEYGNPHAQSGCPSGNCLRSHVNLTETFDSLSMLTKAGVESHKIVVGVSSYGRGFRMSSPKCTDASCTWDIAGEQLRGECTAENGILAAAEIDSLLAGSTTRFHDGPSDSAIAIVNGTWWVAYLDKDTISRRSEQYARMHFGGTADWSVDLQSPTTGLQKYNTSAGNLTLAQFAVPRSCSKRYAD</sequence>
<evidence type="ECO:0000313" key="18">
    <source>
        <dbReference type="Proteomes" id="UP000809789"/>
    </source>
</evidence>
<evidence type="ECO:0000256" key="7">
    <source>
        <dbReference type="ARBA" id="ARBA00023026"/>
    </source>
</evidence>
<keyword evidence="13" id="KW-0732">Signal</keyword>
<name>A0A8K0LDC8_9PEZI</name>
<dbReference type="CDD" id="cd02878">
    <property type="entry name" value="GH18_zymocin_alpha"/>
    <property type="match status" value="1"/>
</dbReference>
<dbReference type="CDD" id="cd00035">
    <property type="entry name" value="ChtBD1"/>
    <property type="match status" value="1"/>
</dbReference>
<evidence type="ECO:0000256" key="2">
    <source>
        <dbReference type="ARBA" id="ARBA00008682"/>
    </source>
</evidence>
<dbReference type="InterPro" id="IPR018392">
    <property type="entry name" value="LysM"/>
</dbReference>
<dbReference type="PROSITE" id="PS01095">
    <property type="entry name" value="GH18_1"/>
    <property type="match status" value="1"/>
</dbReference>
<dbReference type="InterPro" id="IPR036861">
    <property type="entry name" value="Endochitinase-like_sf"/>
</dbReference>
<evidence type="ECO:0000259" key="16">
    <source>
        <dbReference type="PROSITE" id="PS51910"/>
    </source>
</evidence>
<evidence type="ECO:0000256" key="8">
    <source>
        <dbReference type="ARBA" id="ARBA00023277"/>
    </source>
</evidence>
<evidence type="ECO:0000256" key="1">
    <source>
        <dbReference type="ARBA" id="ARBA00000822"/>
    </source>
</evidence>
<evidence type="ECO:0000256" key="13">
    <source>
        <dbReference type="SAM" id="SignalP"/>
    </source>
</evidence>
<evidence type="ECO:0000256" key="9">
    <source>
        <dbReference type="ARBA" id="ARBA00023295"/>
    </source>
</evidence>
<evidence type="ECO:0000256" key="12">
    <source>
        <dbReference type="RuleBase" id="RU000489"/>
    </source>
</evidence>
<dbReference type="InterPro" id="IPR053214">
    <property type="entry name" value="LysM12-like"/>
</dbReference>
<dbReference type="SMART" id="SM00257">
    <property type="entry name" value="LysM"/>
    <property type="match status" value="1"/>
</dbReference>
<dbReference type="PANTHER" id="PTHR47700:SF2">
    <property type="entry name" value="CHITINASE"/>
    <property type="match status" value="1"/>
</dbReference>
<keyword evidence="5 12" id="KW-0378">Hydrolase</keyword>
<feature type="disulfide bond" evidence="11">
    <location>
        <begin position="152"/>
        <end position="156"/>
    </location>
</feature>
<dbReference type="GO" id="GO:0006032">
    <property type="term" value="P:chitin catabolic process"/>
    <property type="evidence" value="ECO:0007669"/>
    <property type="project" value="UniProtKB-KW"/>
</dbReference>
<protein>
    <recommendedName>
        <fullName evidence="3">chitinase</fullName>
        <ecNumber evidence="3">3.2.1.14</ecNumber>
    </recommendedName>
</protein>
<dbReference type="Gene3D" id="3.20.20.80">
    <property type="entry name" value="Glycosidases"/>
    <property type="match status" value="1"/>
</dbReference>
<dbReference type="EC" id="3.2.1.14" evidence="3"/>
<dbReference type="Gene3D" id="3.30.60.10">
    <property type="entry name" value="Endochitinase-like"/>
    <property type="match status" value="1"/>
</dbReference>
<dbReference type="Pfam" id="PF01476">
    <property type="entry name" value="LysM"/>
    <property type="match status" value="1"/>
</dbReference>
<evidence type="ECO:0000256" key="6">
    <source>
        <dbReference type="ARBA" id="ARBA00023024"/>
    </source>
</evidence>
<dbReference type="Gene3D" id="3.10.50.10">
    <property type="match status" value="1"/>
</dbReference>
<dbReference type="InterPro" id="IPR017853">
    <property type="entry name" value="GH"/>
</dbReference>
<evidence type="ECO:0000256" key="10">
    <source>
        <dbReference type="ARBA" id="ARBA00023326"/>
    </source>
</evidence>
<comment type="caution">
    <text evidence="11">Lacks conserved residue(s) required for the propagation of feature annotation.</text>
</comment>
<dbReference type="InterPro" id="IPR029070">
    <property type="entry name" value="Chitinase_insertion_sf"/>
</dbReference>
<dbReference type="AlphaFoldDB" id="A0A8K0LDC8"/>
<dbReference type="Pfam" id="PF00704">
    <property type="entry name" value="Glyco_hydro_18"/>
    <property type="match status" value="1"/>
</dbReference>
<dbReference type="SUPFAM" id="SSF54106">
    <property type="entry name" value="LysM domain"/>
    <property type="match status" value="1"/>
</dbReference>
<dbReference type="GO" id="GO:0008061">
    <property type="term" value="F:chitin binding"/>
    <property type="evidence" value="ECO:0007669"/>
    <property type="project" value="UniProtKB-UniRule"/>
</dbReference>
<dbReference type="SMART" id="SM00270">
    <property type="entry name" value="ChtBD1"/>
    <property type="match status" value="1"/>
</dbReference>
<feature type="domain" description="GH18" evidence="16">
    <location>
        <begin position="170"/>
        <end position="528"/>
    </location>
</feature>
<dbReference type="InterPro" id="IPR011583">
    <property type="entry name" value="Chitinase_II/V-like_cat"/>
</dbReference>
<evidence type="ECO:0000256" key="11">
    <source>
        <dbReference type="PROSITE-ProRule" id="PRU00261"/>
    </source>
</evidence>
<gene>
    <name evidence="17" type="ORF">KVT40_001762</name>
</gene>
<dbReference type="Gene3D" id="3.10.350.10">
    <property type="entry name" value="LysM domain"/>
    <property type="match status" value="1"/>
</dbReference>
<dbReference type="GO" id="GO:0008843">
    <property type="term" value="F:endochitinase activity"/>
    <property type="evidence" value="ECO:0007669"/>
    <property type="project" value="UniProtKB-EC"/>
</dbReference>
<comment type="caution">
    <text evidence="17">The sequence shown here is derived from an EMBL/GenBank/DDBJ whole genome shotgun (WGS) entry which is preliminary data.</text>
</comment>
<dbReference type="InterPro" id="IPR001002">
    <property type="entry name" value="Chitin-bd_1"/>
</dbReference>
<feature type="chain" id="PRO_5035475804" description="chitinase" evidence="13">
    <location>
        <begin position="24"/>
        <end position="545"/>
    </location>
</feature>
<proteinExistence type="inferred from homology"/>
<evidence type="ECO:0000256" key="3">
    <source>
        <dbReference type="ARBA" id="ARBA00012729"/>
    </source>
</evidence>
<keyword evidence="10" id="KW-0624">Polysaccharide degradation</keyword>
<accession>A0A8K0LDC8</accession>
<keyword evidence="18" id="KW-1185">Reference proteome</keyword>
<feature type="disulfide bond" evidence="11">
    <location>
        <begin position="125"/>
        <end position="139"/>
    </location>
</feature>
<dbReference type="PROSITE" id="PS00026">
    <property type="entry name" value="CHIT_BIND_I_1"/>
    <property type="match status" value="1"/>
</dbReference>
<dbReference type="InterPro" id="IPR001223">
    <property type="entry name" value="Glyco_hydro18_cat"/>
</dbReference>
<dbReference type="SUPFAM" id="SSF51445">
    <property type="entry name" value="(Trans)glycosidases"/>
    <property type="match status" value="1"/>
</dbReference>
<comment type="similarity">
    <text evidence="2">Belongs to the glycosyl hydrolase 18 family. Chitinase class V subfamily.</text>
</comment>
<dbReference type="SUPFAM" id="SSF54556">
    <property type="entry name" value="Chitinase insertion domain"/>
    <property type="match status" value="1"/>
</dbReference>
<dbReference type="PROSITE" id="PS51782">
    <property type="entry name" value="LYSM"/>
    <property type="match status" value="1"/>
</dbReference>
<dbReference type="CDD" id="cd00118">
    <property type="entry name" value="LysM"/>
    <property type="match status" value="1"/>
</dbReference>
<dbReference type="OrthoDB" id="73875at2759"/>
<keyword evidence="8" id="KW-0119">Carbohydrate metabolism</keyword>
<evidence type="ECO:0000259" key="14">
    <source>
        <dbReference type="PROSITE" id="PS50941"/>
    </source>
</evidence>
<evidence type="ECO:0000313" key="17">
    <source>
        <dbReference type="EMBL" id="KAG8630143.1"/>
    </source>
</evidence>
<evidence type="ECO:0000259" key="15">
    <source>
        <dbReference type="PROSITE" id="PS51782"/>
    </source>
</evidence>
<feature type="disulfide bond" evidence="11">
    <location>
        <begin position="120"/>
        <end position="132"/>
    </location>
</feature>
<dbReference type="SMART" id="SM00636">
    <property type="entry name" value="Glyco_18"/>
    <property type="match status" value="1"/>
</dbReference>
<feature type="domain" description="LysM" evidence="15">
    <location>
        <begin position="35"/>
        <end position="83"/>
    </location>
</feature>
<dbReference type="PANTHER" id="PTHR47700">
    <property type="entry name" value="V CHITINASE, PUTATIVE (AFU_ORTHOLOGUE AFUA_6G13720)-RELATED"/>
    <property type="match status" value="1"/>
</dbReference>
<keyword evidence="9 12" id="KW-0326">Glycosidase</keyword>
<reference evidence="17" key="1">
    <citation type="submission" date="2021-07" db="EMBL/GenBank/DDBJ databases">
        <title>Elsinoe batatas strain:CRI-CJ2 Genome sequencing and assembly.</title>
        <authorList>
            <person name="Huang L."/>
        </authorList>
    </citation>
    <scope>NUCLEOTIDE SEQUENCE</scope>
    <source>
        <strain evidence="17">CRI-CJ2</strain>
    </source>
</reference>
<dbReference type="EMBL" id="JAESVG020000002">
    <property type="protein sequence ID" value="KAG8630143.1"/>
    <property type="molecule type" value="Genomic_DNA"/>
</dbReference>
<comment type="catalytic activity">
    <reaction evidence="1">
        <text>Random endo-hydrolysis of N-acetyl-beta-D-glucosaminide (1-&gt;4)-beta-linkages in chitin and chitodextrins.</text>
        <dbReference type="EC" id="3.2.1.14"/>
    </reaction>
</comment>
<dbReference type="SUPFAM" id="SSF57016">
    <property type="entry name" value="Plant lectins/antimicrobial peptides"/>
    <property type="match status" value="1"/>
</dbReference>
<dbReference type="Proteomes" id="UP000809789">
    <property type="component" value="Unassembled WGS sequence"/>
</dbReference>
<keyword evidence="11" id="KW-1015">Disulfide bond</keyword>
<keyword evidence="4 11" id="KW-0147">Chitin-binding</keyword>
<organism evidence="17 18">
    <name type="scientific">Elsinoe batatas</name>
    <dbReference type="NCBI Taxonomy" id="2601811"/>
    <lineage>
        <taxon>Eukaryota</taxon>
        <taxon>Fungi</taxon>
        <taxon>Dikarya</taxon>
        <taxon>Ascomycota</taxon>
        <taxon>Pezizomycotina</taxon>
        <taxon>Dothideomycetes</taxon>
        <taxon>Dothideomycetidae</taxon>
        <taxon>Myriangiales</taxon>
        <taxon>Elsinoaceae</taxon>
        <taxon>Elsinoe</taxon>
    </lineage>
</organism>
<dbReference type="InterPro" id="IPR001579">
    <property type="entry name" value="Glyco_hydro_18_chit_AS"/>
</dbReference>